<dbReference type="GeneID" id="119629971"/>
<keyword evidence="3" id="KW-0862">Zinc</keyword>
<dbReference type="Pfam" id="PF15227">
    <property type="entry name" value="zf-C3HC4_4"/>
    <property type="match status" value="1"/>
</dbReference>
<dbReference type="SMART" id="SM00184">
    <property type="entry name" value="RING"/>
    <property type="match status" value="1"/>
</dbReference>
<dbReference type="RefSeq" id="XP_037873660.1">
    <property type="nucleotide sequence ID" value="XM_038017732.2"/>
</dbReference>
<evidence type="ECO:0000256" key="3">
    <source>
        <dbReference type="ARBA" id="ARBA00022833"/>
    </source>
</evidence>
<dbReference type="GO" id="GO:0008270">
    <property type="term" value="F:zinc ion binding"/>
    <property type="evidence" value="ECO:0007669"/>
    <property type="project" value="UniProtKB-KW"/>
</dbReference>
<dbReference type="InterPro" id="IPR017907">
    <property type="entry name" value="Znf_RING_CS"/>
</dbReference>
<reference evidence="7" key="1">
    <citation type="journal article" date="2008" name="Insect Biochem. Mol. Biol.">
        <title>The genome of a lepidopteran model insect, the silkworm Bombyx mori.</title>
        <authorList>
            <consortium name="International Silkworm Genome Consortium"/>
        </authorList>
    </citation>
    <scope>NUCLEOTIDE SEQUENCE [LARGE SCALE GENOMIC DNA]</scope>
    <source>
        <strain evidence="7">p50T</strain>
    </source>
</reference>
<evidence type="ECO:0000259" key="5">
    <source>
        <dbReference type="PROSITE" id="PS50089"/>
    </source>
</evidence>
<keyword evidence="2 4" id="KW-0863">Zinc-finger</keyword>
<proteinExistence type="predicted"/>
<evidence type="ECO:0000256" key="4">
    <source>
        <dbReference type="PROSITE-ProRule" id="PRU00175"/>
    </source>
</evidence>
<dbReference type="SUPFAM" id="SSF57850">
    <property type="entry name" value="RING/U-box"/>
    <property type="match status" value="1"/>
</dbReference>
<dbReference type="PROSITE" id="PS00518">
    <property type="entry name" value="ZF_RING_1"/>
    <property type="match status" value="1"/>
</dbReference>
<keyword evidence="7" id="KW-1185">Reference proteome</keyword>
<dbReference type="PANTHER" id="PTHR23327">
    <property type="entry name" value="RING FINGER PROTEIN 127"/>
    <property type="match status" value="1"/>
</dbReference>
<dbReference type="InterPro" id="IPR001841">
    <property type="entry name" value="Znf_RING"/>
</dbReference>
<dbReference type="EnsemblMetazoa" id="XM_038017732.1">
    <property type="protein sequence ID" value="XP_037873660.1"/>
    <property type="gene ID" value="LOC119629971"/>
</dbReference>
<dbReference type="Proteomes" id="UP000005204">
    <property type="component" value="Unassembled WGS sequence"/>
</dbReference>
<evidence type="ECO:0000256" key="1">
    <source>
        <dbReference type="ARBA" id="ARBA00022723"/>
    </source>
</evidence>
<organism evidence="6 7">
    <name type="scientific">Bombyx mori</name>
    <name type="common">Silk moth</name>
    <dbReference type="NCBI Taxonomy" id="7091"/>
    <lineage>
        <taxon>Eukaryota</taxon>
        <taxon>Metazoa</taxon>
        <taxon>Ecdysozoa</taxon>
        <taxon>Arthropoda</taxon>
        <taxon>Hexapoda</taxon>
        <taxon>Insecta</taxon>
        <taxon>Pterygota</taxon>
        <taxon>Neoptera</taxon>
        <taxon>Endopterygota</taxon>
        <taxon>Lepidoptera</taxon>
        <taxon>Glossata</taxon>
        <taxon>Ditrysia</taxon>
        <taxon>Bombycoidea</taxon>
        <taxon>Bombycidae</taxon>
        <taxon>Bombycinae</taxon>
        <taxon>Bombyx</taxon>
    </lineage>
</organism>
<dbReference type="InterPro" id="IPR013083">
    <property type="entry name" value="Znf_RING/FYVE/PHD"/>
</dbReference>
<reference evidence="6" key="2">
    <citation type="submission" date="2022-06" db="UniProtKB">
        <authorList>
            <consortium name="EnsemblMetazoa"/>
        </authorList>
    </citation>
    <scope>IDENTIFICATION</scope>
    <source>
        <strain evidence="6">p50T (Dazao)</strain>
    </source>
</reference>
<evidence type="ECO:0000256" key="2">
    <source>
        <dbReference type="ARBA" id="ARBA00022771"/>
    </source>
</evidence>
<dbReference type="AlphaFoldDB" id="A0A8R2R0Q0"/>
<accession>A0A8R2R0Q0</accession>
<feature type="domain" description="RING-type" evidence="5">
    <location>
        <begin position="34"/>
        <end position="77"/>
    </location>
</feature>
<keyword evidence="1" id="KW-0479">Metal-binding</keyword>
<evidence type="ECO:0000313" key="6">
    <source>
        <dbReference type="EnsemblMetazoa" id="XP_037873660.1"/>
    </source>
</evidence>
<dbReference type="PANTHER" id="PTHR23327:SF51">
    <property type="entry name" value="TRANSCRIPTIONAL REGULATOR OF YEAST FORM ADHERENCE 3"/>
    <property type="match status" value="1"/>
</dbReference>
<sequence>MSESKASLLARNQIAQLSQGSRTSIKSSYEPSSCRICLSTIIDPAALTCGHRFCERCLCQYWDERDKTDFIVCPLCRANTFKVDFAKKADNTSTEDFRRTFNPRDKLEISQPQAEVHSITGLWTRFSILMPIIYCLIKLLKGPIIGFYNFVRFKINLNV</sequence>
<protein>
    <recommendedName>
        <fullName evidence="5">RING-type domain-containing protein</fullName>
    </recommendedName>
</protein>
<name>A0A8R2R0Q0_BOMMO</name>
<evidence type="ECO:0000313" key="7">
    <source>
        <dbReference type="Proteomes" id="UP000005204"/>
    </source>
</evidence>
<dbReference type="Gene3D" id="3.30.40.10">
    <property type="entry name" value="Zinc/RING finger domain, C3HC4 (zinc finger)"/>
    <property type="match status" value="1"/>
</dbReference>
<dbReference type="KEGG" id="bmor:119629971"/>
<dbReference type="PROSITE" id="PS50089">
    <property type="entry name" value="ZF_RING_2"/>
    <property type="match status" value="1"/>
</dbReference>